<sequence>MKESISTRETPPSSLDLWIAFINFMALSLIASPSSVAINLLTASSTAEAATTSSLWLQSFTTSPILSTSVTSTLFLG</sequence>
<dbReference type="Proteomes" id="UP000289738">
    <property type="component" value="Chromosome B06"/>
</dbReference>
<keyword evidence="1" id="KW-1133">Transmembrane helix</keyword>
<protein>
    <submittedName>
        <fullName evidence="2">Uncharacterized protein</fullName>
    </submittedName>
</protein>
<evidence type="ECO:0000313" key="2">
    <source>
        <dbReference type="EMBL" id="RYR01426.1"/>
    </source>
</evidence>
<evidence type="ECO:0000256" key="1">
    <source>
        <dbReference type="SAM" id="Phobius"/>
    </source>
</evidence>
<dbReference type="EMBL" id="SDMP01000016">
    <property type="protein sequence ID" value="RYR01426.1"/>
    <property type="molecule type" value="Genomic_DNA"/>
</dbReference>
<feature type="transmembrane region" description="Helical" evidence="1">
    <location>
        <begin position="17"/>
        <end position="43"/>
    </location>
</feature>
<organism evidence="2 3">
    <name type="scientific">Arachis hypogaea</name>
    <name type="common">Peanut</name>
    <dbReference type="NCBI Taxonomy" id="3818"/>
    <lineage>
        <taxon>Eukaryota</taxon>
        <taxon>Viridiplantae</taxon>
        <taxon>Streptophyta</taxon>
        <taxon>Embryophyta</taxon>
        <taxon>Tracheophyta</taxon>
        <taxon>Spermatophyta</taxon>
        <taxon>Magnoliopsida</taxon>
        <taxon>eudicotyledons</taxon>
        <taxon>Gunneridae</taxon>
        <taxon>Pentapetalae</taxon>
        <taxon>rosids</taxon>
        <taxon>fabids</taxon>
        <taxon>Fabales</taxon>
        <taxon>Fabaceae</taxon>
        <taxon>Papilionoideae</taxon>
        <taxon>50 kb inversion clade</taxon>
        <taxon>dalbergioids sensu lato</taxon>
        <taxon>Dalbergieae</taxon>
        <taxon>Pterocarpus clade</taxon>
        <taxon>Arachis</taxon>
    </lineage>
</organism>
<keyword evidence="1" id="KW-0812">Transmembrane</keyword>
<evidence type="ECO:0000313" key="3">
    <source>
        <dbReference type="Proteomes" id="UP000289738"/>
    </source>
</evidence>
<reference evidence="2 3" key="1">
    <citation type="submission" date="2019-01" db="EMBL/GenBank/DDBJ databases">
        <title>Sequencing of cultivated peanut Arachis hypogaea provides insights into genome evolution and oil improvement.</title>
        <authorList>
            <person name="Chen X."/>
        </authorList>
    </citation>
    <scope>NUCLEOTIDE SEQUENCE [LARGE SCALE GENOMIC DNA]</scope>
    <source>
        <strain evidence="3">cv. Fuhuasheng</strain>
        <tissue evidence="2">Leaves</tissue>
    </source>
</reference>
<accession>A0A444YHM0</accession>
<dbReference type="AlphaFoldDB" id="A0A444YHM0"/>
<proteinExistence type="predicted"/>
<keyword evidence="3" id="KW-1185">Reference proteome</keyword>
<comment type="caution">
    <text evidence="2">The sequence shown here is derived from an EMBL/GenBank/DDBJ whole genome shotgun (WGS) entry which is preliminary data.</text>
</comment>
<keyword evidence="1" id="KW-0472">Membrane</keyword>
<gene>
    <name evidence="2" type="ORF">Ahy_B06g080287</name>
</gene>
<name>A0A444YHM0_ARAHY</name>